<evidence type="ECO:0000256" key="3">
    <source>
        <dbReference type="SAM" id="MobiDB-lite"/>
    </source>
</evidence>
<dbReference type="Proteomes" id="UP000182841">
    <property type="component" value="Unassembled WGS sequence"/>
</dbReference>
<dbReference type="InterPro" id="IPR013120">
    <property type="entry name" value="FAR_NAD-bd"/>
</dbReference>
<evidence type="ECO:0000256" key="1">
    <source>
        <dbReference type="ARBA" id="ARBA00022450"/>
    </source>
</evidence>
<dbReference type="AlphaFoldDB" id="A0A1H9R8S1"/>
<dbReference type="PRINTS" id="PR00154">
    <property type="entry name" value="AMPBINDING"/>
</dbReference>
<name>A0A1H9R8S1_9ACTN</name>
<dbReference type="Gene3D" id="3.30.300.30">
    <property type="match status" value="1"/>
</dbReference>
<dbReference type="InterPro" id="IPR036736">
    <property type="entry name" value="ACP-like_sf"/>
</dbReference>
<dbReference type="InterPro" id="IPR009081">
    <property type="entry name" value="PP-bd_ACP"/>
</dbReference>
<dbReference type="Pfam" id="PF07993">
    <property type="entry name" value="NAD_binding_4"/>
    <property type="match status" value="1"/>
</dbReference>
<dbReference type="Pfam" id="PF00501">
    <property type="entry name" value="AMP-binding"/>
    <property type="match status" value="1"/>
</dbReference>
<gene>
    <name evidence="5" type="ORF">SAMN05421870_103381</name>
</gene>
<dbReference type="Pfam" id="PF13193">
    <property type="entry name" value="AMP-binding_C"/>
    <property type="match status" value="1"/>
</dbReference>
<accession>A0A1H9R8S1</accession>
<dbReference type="PROSITE" id="PS50075">
    <property type="entry name" value="CARRIER"/>
    <property type="match status" value="1"/>
</dbReference>
<evidence type="ECO:0000313" key="5">
    <source>
        <dbReference type="EMBL" id="SER69068.1"/>
    </source>
</evidence>
<proteinExistence type="predicted"/>
<dbReference type="SUPFAM" id="SSF56801">
    <property type="entry name" value="Acetyl-CoA synthetase-like"/>
    <property type="match status" value="1"/>
</dbReference>
<feature type="region of interest" description="Disordered" evidence="3">
    <location>
        <begin position="514"/>
        <end position="538"/>
    </location>
</feature>
<dbReference type="SUPFAM" id="SSF51735">
    <property type="entry name" value="NAD(P)-binding Rossmann-fold domains"/>
    <property type="match status" value="1"/>
</dbReference>
<dbReference type="SUPFAM" id="SSF47336">
    <property type="entry name" value="ACP-like"/>
    <property type="match status" value="1"/>
</dbReference>
<dbReference type="InterPro" id="IPR000873">
    <property type="entry name" value="AMP-dep_synth/lig_dom"/>
</dbReference>
<dbReference type="InterPro" id="IPR010080">
    <property type="entry name" value="Thioester_reductase-like_dom"/>
</dbReference>
<reference evidence="6" key="1">
    <citation type="submission" date="2016-10" db="EMBL/GenBank/DDBJ databases">
        <authorList>
            <person name="Varghese N."/>
            <person name="Submissions S."/>
        </authorList>
    </citation>
    <scope>NUCLEOTIDE SEQUENCE [LARGE SCALE GENOMIC DNA]</scope>
    <source>
        <strain evidence="6">CGMCC 4.6825</strain>
    </source>
</reference>
<dbReference type="InterPro" id="IPR020459">
    <property type="entry name" value="AMP-binding"/>
</dbReference>
<dbReference type="Gene3D" id="1.10.1200.10">
    <property type="entry name" value="ACP-like"/>
    <property type="match status" value="1"/>
</dbReference>
<feature type="region of interest" description="Disordered" evidence="3">
    <location>
        <begin position="616"/>
        <end position="654"/>
    </location>
</feature>
<feature type="compositionally biased region" description="Basic and acidic residues" evidence="3">
    <location>
        <begin position="516"/>
        <end position="538"/>
    </location>
</feature>
<dbReference type="CDD" id="cd05235">
    <property type="entry name" value="SDR_e1"/>
    <property type="match status" value="1"/>
</dbReference>
<dbReference type="PROSITE" id="PS00455">
    <property type="entry name" value="AMP_BINDING"/>
    <property type="match status" value="1"/>
</dbReference>
<keyword evidence="2" id="KW-0597">Phosphoprotein</keyword>
<evidence type="ECO:0000313" key="6">
    <source>
        <dbReference type="Proteomes" id="UP000182841"/>
    </source>
</evidence>
<dbReference type="InterPro" id="IPR045851">
    <property type="entry name" value="AMP-bd_C_sf"/>
</dbReference>
<protein>
    <submittedName>
        <fullName evidence="5">Amino acid adenylation domain-containing protein/thioester reductase domain-containing protein</fullName>
    </submittedName>
</protein>
<dbReference type="EMBL" id="FOGO01000003">
    <property type="protein sequence ID" value="SER69068.1"/>
    <property type="molecule type" value="Genomic_DNA"/>
</dbReference>
<dbReference type="CDD" id="cd12117">
    <property type="entry name" value="A_NRPS_Srf_like"/>
    <property type="match status" value="1"/>
</dbReference>
<evidence type="ECO:0000259" key="4">
    <source>
        <dbReference type="PROSITE" id="PS50075"/>
    </source>
</evidence>
<dbReference type="NCBIfam" id="TIGR01733">
    <property type="entry name" value="AA-adenyl-dom"/>
    <property type="match status" value="1"/>
</dbReference>
<dbReference type="RefSeq" id="WP_162637634.1">
    <property type="nucleotide sequence ID" value="NZ_FOGO01000003.1"/>
</dbReference>
<dbReference type="Gene3D" id="3.40.50.980">
    <property type="match status" value="2"/>
</dbReference>
<dbReference type="InterPro" id="IPR020845">
    <property type="entry name" value="AMP-binding_CS"/>
</dbReference>
<feature type="domain" description="Carrier" evidence="4">
    <location>
        <begin position="535"/>
        <end position="615"/>
    </location>
</feature>
<feature type="region of interest" description="Disordered" evidence="3">
    <location>
        <begin position="1028"/>
        <end position="1047"/>
    </location>
</feature>
<feature type="compositionally biased region" description="Basic and acidic residues" evidence="3">
    <location>
        <begin position="616"/>
        <end position="634"/>
    </location>
</feature>
<dbReference type="FunFam" id="3.40.50.980:FF:000001">
    <property type="entry name" value="Non-ribosomal peptide synthetase"/>
    <property type="match status" value="1"/>
</dbReference>
<organism evidence="5 6">
    <name type="scientific">Streptomyces qinglanensis</name>
    <dbReference type="NCBI Taxonomy" id="943816"/>
    <lineage>
        <taxon>Bacteria</taxon>
        <taxon>Bacillati</taxon>
        <taxon>Actinomycetota</taxon>
        <taxon>Actinomycetes</taxon>
        <taxon>Kitasatosporales</taxon>
        <taxon>Streptomycetaceae</taxon>
        <taxon>Streptomyces</taxon>
    </lineage>
</organism>
<evidence type="ECO:0000256" key="2">
    <source>
        <dbReference type="ARBA" id="ARBA00022553"/>
    </source>
</evidence>
<dbReference type="Pfam" id="PF00550">
    <property type="entry name" value="PP-binding"/>
    <property type="match status" value="1"/>
</dbReference>
<dbReference type="FunFam" id="3.40.50.12780:FF:000012">
    <property type="entry name" value="Non-ribosomal peptide synthetase"/>
    <property type="match status" value="1"/>
</dbReference>
<keyword evidence="1" id="KW-0596">Phosphopantetheine</keyword>
<dbReference type="InterPro" id="IPR036291">
    <property type="entry name" value="NAD(P)-bd_dom_sf"/>
</dbReference>
<dbReference type="PANTHER" id="PTHR44845">
    <property type="entry name" value="CARRIER DOMAIN-CONTAINING PROTEIN"/>
    <property type="match status" value="1"/>
</dbReference>
<dbReference type="Gene3D" id="3.40.50.720">
    <property type="entry name" value="NAD(P)-binding Rossmann-like Domain"/>
    <property type="match status" value="1"/>
</dbReference>
<sequence length="1047" mass="115241">MPRAQKRTESPSTEWIRRWNATRTDYPREATAHELFRRQAEATPHAVALSPESGEDIDYAGLRRRVDRLAGLLQESGAGPGEIVAVCVERSVAGYVALLAVLRSGAAYLPVDMEFPRERIEGILQDAGCRIALTVAEHRTRIPEGLTVLDLDALPEHAPVPREHEQSAEDPAYVLYTSGSTGTPKGVVVPHRGIVRLVRGTDFLGIRADDVMCGTVNLTFDLSVLDLFGPLLNGARLAIPDQETLLSPRRLEDFLQRERATLMWLGAALFHQMAAARPAMFGTLRCLVAGGEALNPSAVRAVLRNGPPAQLVDGYGPTENSVISTAYVVDELPPEAETVPIGTPIANSTAYVLRDSGSLADIGEEGELWVGGDGVALGYLGKPELTEERFVPDPFSDRPGDRLYRTGDMARLRADGVLEFLGRRDRQVKLGGFRVELREVEIVLSAHPEVEESAVALAEENGDRLRAWVVAAGEHEGAERDLPMRLRRYLRDRLPVFMVPVQISVVDAMPVNSSGKVDRSALPDGGDEKLPEEQRPRGVHEEAVAQVWRQVLGLPSVGRDDGFFALGGQSLQVAQSAAALGERLDLPDKAGSWLIRLLLDNPSLAQLAQRLERVRAGEEPPQVRHGAELERDAELPSGLRFDAPPAGDPRRPRRPLLTGATGFLGVFLLDRLVAAGVPEVWCLVRADDEEHARRRIANRMRRYGLDYEKVDSHVVPVPGDISEPRLGRGPDGFDDLARRVDSIVHAGSLINFAYPYEVLRRTNVAGARTLLELATTHTLKPVHHISSIVTLAGFGTAGVRHVTEDQLPEHGDRLSLGYAESKWVVERMMLAAAGRGLPLTMHRPYEITGTRDRGIWNTDTLMCAWFRTIAETGLAPDVELPLDFVPVDYTADAIVHILRSRQPDGRTYHLTNPRDARLRLLVERLRAMGYPVRWIPYQEWTAEITALTRKDPHHPMTPFMHMFHDEAADSDITVKEMYFADVYPALDRSNTERATQDAGLELPPVDARLIDLYLQYFIDSGFLARPAPGGRPDGADRAAGEAGTATG</sequence>
<dbReference type="InterPro" id="IPR010071">
    <property type="entry name" value="AA_adenyl_dom"/>
</dbReference>
<dbReference type="InterPro" id="IPR025110">
    <property type="entry name" value="AMP-bd_C"/>
</dbReference>
<keyword evidence="6" id="KW-1185">Reference proteome</keyword>
<dbReference type="Gene3D" id="2.30.38.10">
    <property type="entry name" value="Luciferase, Domain 3"/>
    <property type="match status" value="1"/>
</dbReference>
<dbReference type="NCBIfam" id="TIGR01746">
    <property type="entry name" value="Thioester-redct"/>
    <property type="match status" value="1"/>
</dbReference>
<dbReference type="PANTHER" id="PTHR44845:SF6">
    <property type="entry name" value="BETA-ALANINE-ACTIVATING ENZYME"/>
    <property type="match status" value="1"/>
</dbReference>